<dbReference type="InterPro" id="IPR010827">
    <property type="entry name" value="BamA/TamA_POTRA"/>
</dbReference>
<feature type="domain" description="POTRA" evidence="2">
    <location>
        <begin position="25"/>
        <end position="95"/>
    </location>
</feature>
<protein>
    <submittedName>
        <fullName evidence="3">Surface antigen variable number repeat-containing protein</fullName>
    </submittedName>
</protein>
<feature type="signal peptide" evidence="1">
    <location>
        <begin position="1"/>
        <end position="20"/>
    </location>
</feature>
<evidence type="ECO:0000256" key="1">
    <source>
        <dbReference type="SAM" id="SignalP"/>
    </source>
</evidence>
<gene>
    <name evidence="3" type="ORF">I602_1548</name>
    <name evidence="4" type="ORF">SAMN05444353_0217</name>
</gene>
<dbReference type="EMBL" id="FNUE01000001">
    <property type="protein sequence ID" value="SED98257.1"/>
    <property type="molecule type" value="Genomic_DNA"/>
</dbReference>
<dbReference type="EMBL" id="LGBR01000001">
    <property type="protein sequence ID" value="KOY51988.1"/>
    <property type="molecule type" value="Genomic_DNA"/>
</dbReference>
<evidence type="ECO:0000313" key="3">
    <source>
        <dbReference type="EMBL" id="KOY51988.1"/>
    </source>
</evidence>
<keyword evidence="6" id="KW-1185">Reference proteome</keyword>
<dbReference type="Gene3D" id="3.10.20.310">
    <property type="entry name" value="membrane protein fhac"/>
    <property type="match status" value="1"/>
</dbReference>
<dbReference type="AlphaFoldDB" id="A0A0N0CFL2"/>
<dbReference type="Pfam" id="PF07244">
    <property type="entry name" value="POTRA"/>
    <property type="match status" value="1"/>
</dbReference>
<evidence type="ECO:0000259" key="2">
    <source>
        <dbReference type="Pfam" id="PF07244"/>
    </source>
</evidence>
<evidence type="ECO:0000313" key="6">
    <source>
        <dbReference type="Proteomes" id="UP000183071"/>
    </source>
</evidence>
<feature type="chain" id="PRO_5005845930" evidence="1">
    <location>
        <begin position="21"/>
        <end position="425"/>
    </location>
</feature>
<sequence>MISKFKIGLFLCLCSGYLLQAQTTKITEIAIEGTVKTKPSFITKILQTQVGQVLDSTVLHQDVLRLKRLPAISYAYFSVKELSNKQCVIVITIKENYTLLPDVNFWTTTNNVFSYKLGLYEYNLLGRNITLGGFYQYNGFHTYAVNFKAPNLFSRKWGIALNHQNWKSEEPLYFNSGSANYLYNNISFEALALYQINLNHEINFGLNLFTEKYQYLSGVTSPQIPQQLNLQKALFKLVYGYTNLDYYYQYVSGFKSVLYAQYVLTENDYQNDFYIFWNDFFYYSRIGEKGNWANRLRFGLSSNEDTPFAPFALDNNVNLRGVGILVDRGTGSMVLNTEYRHTVYDKKWLAIQTNVFTDFGSWRNPGGTLGDFFKEENIRIYSGVGLRFISKKIYNATFRIDYGFRIVGQSNTSKGGFVFGIGQYF</sequence>
<dbReference type="Proteomes" id="UP000183071">
    <property type="component" value="Unassembled WGS sequence"/>
</dbReference>
<organism evidence="3 5">
    <name type="scientific">Polaribacter dokdonensis DSW-5</name>
    <dbReference type="NCBI Taxonomy" id="1300348"/>
    <lineage>
        <taxon>Bacteria</taxon>
        <taxon>Pseudomonadati</taxon>
        <taxon>Bacteroidota</taxon>
        <taxon>Flavobacteriia</taxon>
        <taxon>Flavobacteriales</taxon>
        <taxon>Flavobacteriaceae</taxon>
    </lineage>
</organism>
<dbReference type="GO" id="GO:0019867">
    <property type="term" value="C:outer membrane"/>
    <property type="evidence" value="ECO:0007669"/>
    <property type="project" value="InterPro"/>
</dbReference>
<dbReference type="STRING" id="1300348.I602_1548"/>
<dbReference type="RefSeq" id="WP_053974130.1">
    <property type="nucleotide sequence ID" value="NZ_FNUE01000001.1"/>
</dbReference>
<keyword evidence="1" id="KW-0732">Signal</keyword>
<dbReference type="PATRIC" id="fig|1300348.6.peg.1547"/>
<evidence type="ECO:0000313" key="4">
    <source>
        <dbReference type="EMBL" id="SED98257.1"/>
    </source>
</evidence>
<dbReference type="OrthoDB" id="1490006at2"/>
<proteinExistence type="predicted"/>
<comment type="caution">
    <text evidence="3">The sequence shown here is derived from an EMBL/GenBank/DDBJ whole genome shotgun (WGS) entry which is preliminary data.</text>
</comment>
<evidence type="ECO:0000313" key="5">
    <source>
        <dbReference type="Proteomes" id="UP000037716"/>
    </source>
</evidence>
<reference evidence="4 6" key="2">
    <citation type="submission" date="2016-10" db="EMBL/GenBank/DDBJ databases">
        <authorList>
            <person name="Varghese N."/>
            <person name="Submissions S."/>
        </authorList>
    </citation>
    <scope>NUCLEOTIDE SEQUENCE [LARGE SCALE GENOMIC DNA]</scope>
    <source>
        <strain evidence="4 6">DSW-5</strain>
    </source>
</reference>
<accession>A0A0N0CFL2</accession>
<dbReference type="Gene3D" id="2.40.160.50">
    <property type="entry name" value="membrane protein fhac: a member of the omp85/tpsb transporter family"/>
    <property type="match status" value="1"/>
</dbReference>
<reference evidence="3 5" key="1">
    <citation type="submission" date="2015-07" db="EMBL/GenBank/DDBJ databases">
        <title>Genome of Polaribacter dokdonenesis DSW-5, isolated from seawater off Dokdo in Korea.</title>
        <authorList>
            <person name="Yoon K."/>
            <person name="Song J.Y."/>
            <person name="Kim J.F."/>
        </authorList>
    </citation>
    <scope>NUCLEOTIDE SEQUENCE [LARGE SCALE GENOMIC DNA]</scope>
    <source>
        <strain evidence="3 5">DSW-5</strain>
    </source>
</reference>
<name>A0A0N0CFL2_9FLAO</name>
<dbReference type="Proteomes" id="UP000037716">
    <property type="component" value="Unassembled WGS sequence"/>
</dbReference>